<dbReference type="EMBL" id="MU273502">
    <property type="protein sequence ID" value="KAI0034362.1"/>
    <property type="molecule type" value="Genomic_DNA"/>
</dbReference>
<accession>A0ACB8QRQ9</accession>
<name>A0ACB8QRQ9_9AGAM</name>
<keyword evidence="2" id="KW-1185">Reference proteome</keyword>
<sequence length="531" mass="59537">MSKRSISYFYDPDVGSYSYGSTHMMKPLRMRITNELLTAYGLLPKMDVQRAERATAEQMTSFHTDEYIEFLSKVTPETVEELTFNGARFGVSQNWDNPAFEGLFEFCALSAGGSVAAAKRLTSGAADIAINWAGGLHHAKKGEASGFCYVNDIVLAILELLRVYPRVLYIDIDCHHGDGVEEAFYSTNRVMTCSFHKGGAFFPGTGQLKDRGSGVGFGYAINVPFKDGLSDQAFHAVFDPIMEKVMEIFQPSAVVLQCGSDSLAGDRLGCFNLTMQGHAHCVQHMRKYNVPLMLVGGGGYTVKNAARTWTYETACALGVEHELDPRLPYNDFFEWFAPRYRLEVAEGNLEDLNIKNDSLKVLRDEVLQNLNELKAAPSVALQDIPRESVGDHLGLTFSESDKPDDLDKRLAQHSRFVYELQEPERSDYGSEEDSDDGSGSSRRRTRRTRNSRRTKKMSILTNEWEETPTFDCHEPHEPINGGRPRRQFFESGIVWQIERVPVVGGYKGSINIHHAMENGGQRDDVEMNVDD</sequence>
<protein>
    <submittedName>
        <fullName evidence="1">Histone deacetylase RPD3</fullName>
    </submittedName>
</protein>
<dbReference type="Proteomes" id="UP000814128">
    <property type="component" value="Unassembled WGS sequence"/>
</dbReference>
<evidence type="ECO:0000313" key="2">
    <source>
        <dbReference type="Proteomes" id="UP000814128"/>
    </source>
</evidence>
<proteinExistence type="predicted"/>
<gene>
    <name evidence="1" type="ORF">K488DRAFT_84091</name>
</gene>
<organism evidence="1 2">
    <name type="scientific">Vararia minispora EC-137</name>
    <dbReference type="NCBI Taxonomy" id="1314806"/>
    <lineage>
        <taxon>Eukaryota</taxon>
        <taxon>Fungi</taxon>
        <taxon>Dikarya</taxon>
        <taxon>Basidiomycota</taxon>
        <taxon>Agaricomycotina</taxon>
        <taxon>Agaricomycetes</taxon>
        <taxon>Russulales</taxon>
        <taxon>Lachnocladiaceae</taxon>
        <taxon>Vararia</taxon>
    </lineage>
</organism>
<reference evidence="1" key="2">
    <citation type="journal article" date="2022" name="New Phytol.">
        <title>Evolutionary transition to the ectomycorrhizal habit in the genomes of a hyperdiverse lineage of mushroom-forming fungi.</title>
        <authorList>
            <person name="Looney B."/>
            <person name="Miyauchi S."/>
            <person name="Morin E."/>
            <person name="Drula E."/>
            <person name="Courty P.E."/>
            <person name="Kohler A."/>
            <person name="Kuo A."/>
            <person name="LaButti K."/>
            <person name="Pangilinan J."/>
            <person name="Lipzen A."/>
            <person name="Riley R."/>
            <person name="Andreopoulos W."/>
            <person name="He G."/>
            <person name="Johnson J."/>
            <person name="Nolan M."/>
            <person name="Tritt A."/>
            <person name="Barry K.W."/>
            <person name="Grigoriev I.V."/>
            <person name="Nagy L.G."/>
            <person name="Hibbett D."/>
            <person name="Henrissat B."/>
            <person name="Matheny P.B."/>
            <person name="Labbe J."/>
            <person name="Martin F.M."/>
        </authorList>
    </citation>
    <scope>NUCLEOTIDE SEQUENCE</scope>
    <source>
        <strain evidence="1">EC-137</strain>
    </source>
</reference>
<comment type="caution">
    <text evidence="1">The sequence shown here is derived from an EMBL/GenBank/DDBJ whole genome shotgun (WGS) entry which is preliminary data.</text>
</comment>
<reference evidence="1" key="1">
    <citation type="submission" date="2021-02" db="EMBL/GenBank/DDBJ databases">
        <authorList>
            <consortium name="DOE Joint Genome Institute"/>
            <person name="Ahrendt S."/>
            <person name="Looney B.P."/>
            <person name="Miyauchi S."/>
            <person name="Morin E."/>
            <person name="Drula E."/>
            <person name="Courty P.E."/>
            <person name="Chicoki N."/>
            <person name="Fauchery L."/>
            <person name="Kohler A."/>
            <person name="Kuo A."/>
            <person name="Labutti K."/>
            <person name="Pangilinan J."/>
            <person name="Lipzen A."/>
            <person name="Riley R."/>
            <person name="Andreopoulos W."/>
            <person name="He G."/>
            <person name="Johnson J."/>
            <person name="Barry K.W."/>
            <person name="Grigoriev I.V."/>
            <person name="Nagy L."/>
            <person name="Hibbett D."/>
            <person name="Henrissat B."/>
            <person name="Matheny P.B."/>
            <person name="Labbe J."/>
            <person name="Martin F."/>
        </authorList>
    </citation>
    <scope>NUCLEOTIDE SEQUENCE</scope>
    <source>
        <strain evidence="1">EC-137</strain>
    </source>
</reference>
<evidence type="ECO:0000313" key="1">
    <source>
        <dbReference type="EMBL" id="KAI0034362.1"/>
    </source>
</evidence>